<dbReference type="SUPFAM" id="SSF51735">
    <property type="entry name" value="NAD(P)-binding Rossmann-fold domains"/>
    <property type="match status" value="1"/>
</dbReference>
<dbReference type="InterPro" id="IPR003781">
    <property type="entry name" value="CoA-bd"/>
</dbReference>
<dbReference type="Proteomes" id="UP000326336">
    <property type="component" value="Unassembled WGS sequence"/>
</dbReference>
<dbReference type="RefSeq" id="WP_151917449.1">
    <property type="nucleotide sequence ID" value="NZ_RQSP01000045.1"/>
</dbReference>
<dbReference type="PANTHER" id="PTHR33303:SF2">
    <property type="entry name" value="COA-BINDING DOMAIN-CONTAINING PROTEIN"/>
    <property type="match status" value="1"/>
</dbReference>
<dbReference type="AlphaFoldDB" id="A0A5N5RDS3"/>
<dbReference type="OrthoDB" id="9804695at2"/>
<evidence type="ECO:0000259" key="1">
    <source>
        <dbReference type="SMART" id="SM00881"/>
    </source>
</evidence>
<gene>
    <name evidence="2" type="ORF">EHS19_09170</name>
</gene>
<proteinExistence type="predicted"/>
<sequence>MSATATNPENASNAAAKAAEAQLNLNLNVAAGGLSLRAPGADAAAGGATAAACDACAAPTPVGERRWKGPDAAERHRILQKAKSIAIVGASSNQSRASFFVATYLLGATPYRVYFVNPREKEILGHPVYPDLKSLPEVPDIVDVFRRPSAIRAIADEAKEVGSPVLWIQLGIWDDDVAEYAQSLGLQVVMDRCVKIEYARFNQDLHLFGFNTGVISSRIAS</sequence>
<comment type="caution">
    <text evidence="2">The sequence shown here is derived from an EMBL/GenBank/DDBJ whole genome shotgun (WGS) entry which is preliminary data.</text>
</comment>
<keyword evidence="3" id="KW-1185">Reference proteome</keyword>
<dbReference type="SMART" id="SM00881">
    <property type="entry name" value="CoA_binding"/>
    <property type="match status" value="1"/>
</dbReference>
<accession>A0A5N5RDS3</accession>
<feature type="domain" description="CoA-binding" evidence="1">
    <location>
        <begin position="79"/>
        <end position="172"/>
    </location>
</feature>
<organism evidence="2 3">
    <name type="scientific">Bifidobacterium jacchi</name>
    <dbReference type="NCBI Taxonomy" id="2490545"/>
    <lineage>
        <taxon>Bacteria</taxon>
        <taxon>Bacillati</taxon>
        <taxon>Actinomycetota</taxon>
        <taxon>Actinomycetes</taxon>
        <taxon>Bifidobacteriales</taxon>
        <taxon>Bifidobacteriaceae</taxon>
        <taxon>Bifidobacterium</taxon>
    </lineage>
</organism>
<reference evidence="2 3" key="1">
    <citation type="journal article" date="2019" name="Int. J. Syst. Evol. Microbiol.">
        <title>Bifidobacterium jacchi sp. nov., isolated from the faeces of a baby common marmoset (Callithrix jacchus).</title>
        <authorList>
            <person name="Modesto M."/>
            <person name="Watanabe K."/>
            <person name="Arita M."/>
            <person name="Satti M."/>
            <person name="Oki K."/>
            <person name="Sciavilla P."/>
            <person name="Patavino C."/>
            <person name="Camma C."/>
            <person name="Michelini S."/>
            <person name="Sgorbati B."/>
            <person name="Mattarelli P."/>
        </authorList>
    </citation>
    <scope>NUCLEOTIDE SEQUENCE [LARGE SCALE GENOMIC DNA]</scope>
    <source>
        <strain evidence="2 3">MRM 9.3</strain>
    </source>
</reference>
<dbReference type="Gene3D" id="3.40.50.720">
    <property type="entry name" value="NAD(P)-binding Rossmann-like Domain"/>
    <property type="match status" value="1"/>
</dbReference>
<dbReference type="InterPro" id="IPR036291">
    <property type="entry name" value="NAD(P)-bd_dom_sf"/>
</dbReference>
<evidence type="ECO:0000313" key="3">
    <source>
        <dbReference type="Proteomes" id="UP000326336"/>
    </source>
</evidence>
<name>A0A5N5RDS3_9BIFI</name>
<protein>
    <submittedName>
        <fullName evidence="2">CoA-binding protein</fullName>
    </submittedName>
</protein>
<dbReference type="EMBL" id="RQSP01000045">
    <property type="protein sequence ID" value="KAB5605419.1"/>
    <property type="molecule type" value="Genomic_DNA"/>
</dbReference>
<dbReference type="Pfam" id="PF13380">
    <property type="entry name" value="CoA_binding_2"/>
    <property type="match status" value="1"/>
</dbReference>
<evidence type="ECO:0000313" key="2">
    <source>
        <dbReference type="EMBL" id="KAB5605419.1"/>
    </source>
</evidence>
<dbReference type="PANTHER" id="PTHR33303">
    <property type="entry name" value="CYTOPLASMIC PROTEIN-RELATED"/>
    <property type="match status" value="1"/>
</dbReference>